<evidence type="ECO:0000313" key="2">
    <source>
        <dbReference type="Proteomes" id="UP000198949"/>
    </source>
</evidence>
<dbReference type="AlphaFoldDB" id="A0A1G6R3P1"/>
<gene>
    <name evidence="1" type="ORF">SAMN05216270_101279</name>
</gene>
<name>A0A1G6R3P1_9ACTN</name>
<dbReference type="OrthoDB" id="5191719at2"/>
<dbReference type="EMBL" id="FNAD01000001">
    <property type="protein sequence ID" value="SDC99260.1"/>
    <property type="molecule type" value="Genomic_DNA"/>
</dbReference>
<dbReference type="RefSeq" id="WP_091027352.1">
    <property type="nucleotide sequence ID" value="NZ_FNAD01000001.1"/>
</dbReference>
<protein>
    <submittedName>
        <fullName evidence="1">Uncharacterized protein</fullName>
    </submittedName>
</protein>
<dbReference type="NCBIfam" id="NF040657">
    <property type="entry name" value="immun_SitI3"/>
    <property type="match status" value="1"/>
</dbReference>
<dbReference type="STRING" id="58114.SAMN05216270_101279"/>
<dbReference type="InterPro" id="IPR049799">
    <property type="entry name" value="SitI3-like"/>
</dbReference>
<reference evidence="2" key="1">
    <citation type="submission" date="2016-10" db="EMBL/GenBank/DDBJ databases">
        <authorList>
            <person name="Varghese N."/>
            <person name="Submissions S."/>
        </authorList>
    </citation>
    <scope>NUCLEOTIDE SEQUENCE [LARGE SCALE GENOMIC DNA]</scope>
    <source>
        <strain evidence="2">CGMCC 4.3516</strain>
    </source>
</reference>
<keyword evidence="2" id="KW-1185">Reference proteome</keyword>
<sequence length="158" mass="17769">MAIEFTLEATPVLSEAKALDYFADLLGCEHRHTATYAARADLQVDTATWPTKDDPEIRALLGDEATYLSVTFREVKNIGGEASAAVEGDMINAVVRFFEDHLSTKGIFVYNGEEILLQRLGEGIVLDERLRRGDYNRHGLLDPLLVKYPVRRLEQVFL</sequence>
<organism evidence="1 2">
    <name type="scientific">Glycomyces harbinensis</name>
    <dbReference type="NCBI Taxonomy" id="58114"/>
    <lineage>
        <taxon>Bacteria</taxon>
        <taxon>Bacillati</taxon>
        <taxon>Actinomycetota</taxon>
        <taxon>Actinomycetes</taxon>
        <taxon>Glycomycetales</taxon>
        <taxon>Glycomycetaceae</taxon>
        <taxon>Glycomyces</taxon>
    </lineage>
</organism>
<evidence type="ECO:0000313" key="1">
    <source>
        <dbReference type="EMBL" id="SDC99260.1"/>
    </source>
</evidence>
<accession>A0A1G6R3P1</accession>
<dbReference type="Proteomes" id="UP000198949">
    <property type="component" value="Unassembled WGS sequence"/>
</dbReference>
<proteinExistence type="predicted"/>